<evidence type="ECO:0000313" key="2">
    <source>
        <dbReference type="EMBL" id="CAL93101.1"/>
    </source>
</evidence>
<dbReference type="Pfam" id="PF00498">
    <property type="entry name" value="FHA"/>
    <property type="match status" value="1"/>
</dbReference>
<organism evidence="2 3">
    <name type="scientific">Azoarcus sp. (strain BH72)</name>
    <dbReference type="NCBI Taxonomy" id="418699"/>
    <lineage>
        <taxon>Bacteria</taxon>
        <taxon>Pseudomonadati</taxon>
        <taxon>Pseudomonadota</taxon>
        <taxon>Betaproteobacteria</taxon>
        <taxon>Rhodocyclales</taxon>
        <taxon>Zoogloeaceae</taxon>
        <taxon>Azoarcus</taxon>
    </lineage>
</organism>
<evidence type="ECO:0000313" key="3">
    <source>
        <dbReference type="Proteomes" id="UP000002588"/>
    </source>
</evidence>
<dbReference type="SUPFAM" id="SSF49879">
    <property type="entry name" value="SMAD/FHA domain"/>
    <property type="match status" value="1"/>
</dbReference>
<dbReference type="STRING" id="62928.azo0484"/>
<dbReference type="RefSeq" id="WP_011764219.1">
    <property type="nucleotide sequence ID" value="NC_008702.1"/>
</dbReference>
<dbReference type="eggNOG" id="COG1716">
    <property type="taxonomic scope" value="Bacteria"/>
</dbReference>
<protein>
    <submittedName>
        <fullName evidence="2">FHA domain containing protein</fullName>
    </submittedName>
</protein>
<dbReference type="EMBL" id="AM406670">
    <property type="protein sequence ID" value="CAL93101.1"/>
    <property type="molecule type" value="Genomic_DNA"/>
</dbReference>
<dbReference type="InterPro" id="IPR008984">
    <property type="entry name" value="SMAD_FHA_dom_sf"/>
</dbReference>
<dbReference type="PROSITE" id="PS50006">
    <property type="entry name" value="FHA_DOMAIN"/>
    <property type="match status" value="1"/>
</dbReference>
<dbReference type="Gene3D" id="2.60.200.20">
    <property type="match status" value="1"/>
</dbReference>
<accession>A1K2P6</accession>
<gene>
    <name evidence="2" type="ordered locus">azo0484</name>
</gene>
<keyword evidence="3" id="KW-1185">Reference proteome</keyword>
<proteinExistence type="predicted"/>
<reference evidence="2 3" key="1">
    <citation type="journal article" date="2006" name="Nat. Biotechnol.">
        <title>Complete genome of the mutualistic, N2-fixing grass endophyte Azoarcus sp. strain BH72.</title>
        <authorList>
            <person name="Krause A."/>
            <person name="Ramakumar A."/>
            <person name="Bartels D."/>
            <person name="Battistoni F."/>
            <person name="Bekel T."/>
            <person name="Boch J."/>
            <person name="Boehm M."/>
            <person name="Friedrich F."/>
            <person name="Hurek T."/>
            <person name="Krause L."/>
            <person name="Linke B."/>
            <person name="McHardy A.C."/>
            <person name="Sarkar A."/>
            <person name="Schneiker S."/>
            <person name="Syed A.A."/>
            <person name="Thauer R."/>
            <person name="Vorhoelter F.-J."/>
            <person name="Weidner S."/>
            <person name="Puehler A."/>
            <person name="Reinhold-Hurek B."/>
            <person name="Kaiser O."/>
            <person name="Goesmann A."/>
        </authorList>
    </citation>
    <scope>NUCLEOTIDE SEQUENCE [LARGE SCALE GENOMIC DNA]</scope>
    <source>
        <strain evidence="2 3">BH72</strain>
    </source>
</reference>
<dbReference type="InterPro" id="IPR029787">
    <property type="entry name" value="Nucleotide_cyclase"/>
</dbReference>
<dbReference type="SUPFAM" id="SSF55073">
    <property type="entry name" value="Nucleotide cyclase"/>
    <property type="match status" value="1"/>
</dbReference>
<evidence type="ECO:0000259" key="1">
    <source>
        <dbReference type="PROSITE" id="PS50006"/>
    </source>
</evidence>
<dbReference type="Proteomes" id="UP000002588">
    <property type="component" value="Chromosome"/>
</dbReference>
<dbReference type="AlphaFoldDB" id="A1K2P6"/>
<name>A1K2P6_AZOSB</name>
<dbReference type="SMART" id="SM00240">
    <property type="entry name" value="FHA"/>
    <property type="match status" value="1"/>
</dbReference>
<dbReference type="Gene3D" id="3.30.70.1230">
    <property type="entry name" value="Nucleotide cyclase"/>
    <property type="match status" value="1"/>
</dbReference>
<feature type="domain" description="FHA" evidence="1">
    <location>
        <begin position="203"/>
        <end position="251"/>
    </location>
</feature>
<dbReference type="InterPro" id="IPR000253">
    <property type="entry name" value="FHA_dom"/>
</dbReference>
<dbReference type="HOGENOM" id="CLU_080930_0_0_4"/>
<sequence length="288" mass="31209">MSDRRNLCLLVAEVLGHDRLVGRLGATEAGHAVERCLNRIDRAIEGNGGTIVARADGHVDVVFERCDAAVLASCEMLERVLSLPPVSGTRLTMRIGLHYGAAEGDSASGEGFDVARRLASLSRPGQALASGAAVMLLSASTRHFAGTEAIHDADLDKLEWPVYAIGQRVGLVTSVPPSARVSQRLRLRHQQEILFVEEQRPVLLLGRELGNDVVIIDARASRQHARIERRREGFILIDQSTNGSFVSIDGVGERCVKDDEIVLSGPGRIGCGFSANEIERDLVFFDIV</sequence>
<dbReference type="KEGG" id="azo:azo0484"/>
<dbReference type="eggNOG" id="COG2114">
    <property type="taxonomic scope" value="Bacteria"/>
</dbReference>